<dbReference type="EMBL" id="JBHUEJ010000027">
    <property type="protein sequence ID" value="MFD1711432.1"/>
    <property type="molecule type" value="Genomic_DNA"/>
</dbReference>
<protein>
    <submittedName>
        <fullName evidence="3">CHASE2 domain-containing protein</fullName>
    </submittedName>
</protein>
<name>A0ABW4KWE8_9BURK</name>
<keyword evidence="1" id="KW-0812">Transmembrane</keyword>
<dbReference type="InterPro" id="IPR001054">
    <property type="entry name" value="A/G_cyclase"/>
</dbReference>
<sequence length="733" mass="78529">MATALVVLAAVPHVLGLWTVPPIDQLDRAVYDLRLQLTMPDTLDERIVIIDIDENSLAQIGQWPWDRRQLAALVDELARRQQVAALGIDAVFAEPDRGSVLGRLQQLATGQLKHDALFSDWLARNADQLDHDAVFAKALARSPAVLGYYLTSDRGGVRGGALPAPIAPDTPSLPGLLSWNGFGANIPALSRAAPRSGFFNAVTDPDGIVRSAPVIASFDGQLYESLALAVLREATKASALRIEREPGAPQGAVSALHLTGDQGSQRLSLDPRGTALIPFRGQGGPGGGAFRYIPAADVLLGKLPDASLAGKVALIGFTSPGLMDLRVTPVGRAYPGVEIHANLISGALDGRVPVKPRWSPVFELALILGMGAALLFAIPALSVGRFIALGVALVLGLVAVNTALFLSLNWVLPLAAGMLMLLAALAVNLFLGYLLEVRARRKLALQFATYVPPELVRQMVRNPERYSMQARAEELTVMFCDLRGFTTLSESMEPLALQALLNDVLTRLTHAIRAHQGTIDKYMGDCVMAFWGAPVAMPDHARLAVDAALAMLQAMRELNAERAAQGAPPVLVGIGLNTGVMSVGNMGSDLRRAYTVIGDAVNLAARLEALSRIYDVELVASEATLQRAADAGHVWQELDRVRVKGKHQAVTIHTVRAAAGQGDAALRAELALWRQALPLWRDGAFAEFATKVNTLRERNANFYLYRLYAGRVASCLQTPPGPGWDGTTVFDAK</sequence>
<dbReference type="Pfam" id="PF00211">
    <property type="entry name" value="Guanylate_cyc"/>
    <property type="match status" value="1"/>
</dbReference>
<feature type="transmembrane region" description="Helical" evidence="1">
    <location>
        <begin position="414"/>
        <end position="435"/>
    </location>
</feature>
<dbReference type="InterPro" id="IPR007890">
    <property type="entry name" value="CHASE2"/>
</dbReference>
<dbReference type="SUPFAM" id="SSF55073">
    <property type="entry name" value="Nucleotide cyclase"/>
    <property type="match status" value="1"/>
</dbReference>
<feature type="domain" description="Guanylate cyclase" evidence="2">
    <location>
        <begin position="476"/>
        <end position="608"/>
    </location>
</feature>
<dbReference type="SMART" id="SM01080">
    <property type="entry name" value="CHASE2"/>
    <property type="match status" value="1"/>
</dbReference>
<organism evidence="3 4">
    <name type="scientific">Ottowia flava</name>
    <dbReference type="NCBI Taxonomy" id="2675430"/>
    <lineage>
        <taxon>Bacteria</taxon>
        <taxon>Pseudomonadati</taxon>
        <taxon>Pseudomonadota</taxon>
        <taxon>Betaproteobacteria</taxon>
        <taxon>Burkholderiales</taxon>
        <taxon>Comamonadaceae</taxon>
        <taxon>Ottowia</taxon>
    </lineage>
</organism>
<dbReference type="InterPro" id="IPR050697">
    <property type="entry name" value="Adenylyl/Guanylyl_Cyclase_3/4"/>
</dbReference>
<dbReference type="RefSeq" id="WP_377615076.1">
    <property type="nucleotide sequence ID" value="NZ_JBHUEJ010000027.1"/>
</dbReference>
<keyword evidence="1" id="KW-1133">Transmembrane helix</keyword>
<gene>
    <name evidence="3" type="ORF">ACFSF0_12495</name>
</gene>
<dbReference type="InterPro" id="IPR029787">
    <property type="entry name" value="Nucleotide_cyclase"/>
</dbReference>
<evidence type="ECO:0000256" key="1">
    <source>
        <dbReference type="SAM" id="Phobius"/>
    </source>
</evidence>
<dbReference type="PANTHER" id="PTHR43081:SF1">
    <property type="entry name" value="ADENYLATE CYCLASE, TERMINAL-DIFFERENTIATION SPECIFIC"/>
    <property type="match status" value="1"/>
</dbReference>
<dbReference type="PANTHER" id="PTHR43081">
    <property type="entry name" value="ADENYLATE CYCLASE, TERMINAL-DIFFERENTIATION SPECIFIC-RELATED"/>
    <property type="match status" value="1"/>
</dbReference>
<accession>A0ABW4KWE8</accession>
<evidence type="ECO:0000259" key="2">
    <source>
        <dbReference type="PROSITE" id="PS50125"/>
    </source>
</evidence>
<dbReference type="Proteomes" id="UP001597304">
    <property type="component" value="Unassembled WGS sequence"/>
</dbReference>
<keyword evidence="1" id="KW-0472">Membrane</keyword>
<feature type="transmembrane region" description="Helical" evidence="1">
    <location>
        <begin position="358"/>
        <end position="379"/>
    </location>
</feature>
<comment type="caution">
    <text evidence="3">The sequence shown here is derived from an EMBL/GenBank/DDBJ whole genome shotgun (WGS) entry which is preliminary data.</text>
</comment>
<keyword evidence="4" id="KW-1185">Reference proteome</keyword>
<feature type="transmembrane region" description="Helical" evidence="1">
    <location>
        <begin position="386"/>
        <end position="408"/>
    </location>
</feature>
<dbReference type="Gene3D" id="3.30.70.1230">
    <property type="entry name" value="Nucleotide cyclase"/>
    <property type="match status" value="1"/>
</dbReference>
<dbReference type="Pfam" id="PF05226">
    <property type="entry name" value="CHASE2"/>
    <property type="match status" value="1"/>
</dbReference>
<dbReference type="PROSITE" id="PS50125">
    <property type="entry name" value="GUANYLATE_CYCLASE_2"/>
    <property type="match status" value="1"/>
</dbReference>
<dbReference type="SMART" id="SM00044">
    <property type="entry name" value="CYCc"/>
    <property type="match status" value="1"/>
</dbReference>
<reference evidence="4" key="1">
    <citation type="journal article" date="2019" name="Int. J. Syst. Evol. Microbiol.">
        <title>The Global Catalogue of Microorganisms (GCM) 10K type strain sequencing project: providing services to taxonomists for standard genome sequencing and annotation.</title>
        <authorList>
            <consortium name="The Broad Institute Genomics Platform"/>
            <consortium name="The Broad Institute Genome Sequencing Center for Infectious Disease"/>
            <person name="Wu L."/>
            <person name="Ma J."/>
        </authorList>
    </citation>
    <scope>NUCLEOTIDE SEQUENCE [LARGE SCALE GENOMIC DNA]</scope>
    <source>
        <strain evidence="4">LMG 29247</strain>
    </source>
</reference>
<evidence type="ECO:0000313" key="4">
    <source>
        <dbReference type="Proteomes" id="UP001597304"/>
    </source>
</evidence>
<proteinExistence type="predicted"/>
<evidence type="ECO:0000313" key="3">
    <source>
        <dbReference type="EMBL" id="MFD1711432.1"/>
    </source>
</evidence>
<dbReference type="CDD" id="cd07302">
    <property type="entry name" value="CHD"/>
    <property type="match status" value="1"/>
</dbReference>